<dbReference type="GO" id="GO:0006355">
    <property type="term" value="P:regulation of DNA-templated transcription"/>
    <property type="evidence" value="ECO:0007669"/>
    <property type="project" value="InterPro"/>
</dbReference>
<dbReference type="PRINTS" id="PR00038">
    <property type="entry name" value="HTHLUXR"/>
</dbReference>
<dbReference type="SMART" id="SM00421">
    <property type="entry name" value="HTH_LUXR"/>
    <property type="match status" value="1"/>
</dbReference>
<feature type="domain" description="HTH luxR-type" evidence="1">
    <location>
        <begin position="143"/>
        <end position="200"/>
    </location>
</feature>
<dbReference type="AlphaFoldDB" id="A0A370L6Q6"/>
<evidence type="ECO:0000259" key="1">
    <source>
        <dbReference type="SMART" id="SM00421"/>
    </source>
</evidence>
<dbReference type="InterPro" id="IPR016032">
    <property type="entry name" value="Sig_transdc_resp-reg_C-effctor"/>
</dbReference>
<dbReference type="RefSeq" id="WP_114829475.1">
    <property type="nucleotide sequence ID" value="NZ_QQTO01000021.1"/>
</dbReference>
<dbReference type="EMBL" id="QQTP01000005">
    <property type="protein sequence ID" value="RDJ25429.1"/>
    <property type="molecule type" value="Genomic_DNA"/>
</dbReference>
<evidence type="ECO:0000313" key="2">
    <source>
        <dbReference type="EMBL" id="RDJ25429.1"/>
    </source>
</evidence>
<dbReference type="InterPro" id="IPR000792">
    <property type="entry name" value="Tscrpt_reg_LuxR_C"/>
</dbReference>
<dbReference type="Gene3D" id="1.10.10.10">
    <property type="entry name" value="Winged helix-like DNA-binding domain superfamily/Winged helix DNA-binding domain"/>
    <property type="match status" value="1"/>
</dbReference>
<dbReference type="Proteomes" id="UP000255207">
    <property type="component" value="Unassembled WGS sequence"/>
</dbReference>
<dbReference type="GO" id="GO:0003677">
    <property type="term" value="F:DNA binding"/>
    <property type="evidence" value="ECO:0007669"/>
    <property type="project" value="InterPro"/>
</dbReference>
<comment type="caution">
    <text evidence="2">The sequence shown here is derived from an EMBL/GenBank/DDBJ whole genome shotgun (WGS) entry which is preliminary data.</text>
</comment>
<sequence length="208" mass="22801">MTLAIDFGPRHEAHFTTARPTRHSNDDAVSDGTAVFLVTEDLRILSRNRDATRLTGEGIVGDDRFSTRSANFNARLQGWMRRNKAGAMMPELRLALETRSERVLAVSVTPIGAFADETRSIFAIVVRDHSRAIRSSIAAIKVFHGLTPSEAKMLGLVCEGLDTIAASERLGIAKTTARTHLQRLFAKTGTTRQSELVHFVVSFVPGAE</sequence>
<dbReference type="OrthoDB" id="5497412at2"/>
<dbReference type="SUPFAM" id="SSF46894">
    <property type="entry name" value="C-terminal effector domain of the bipartite response regulators"/>
    <property type="match status" value="1"/>
</dbReference>
<name>A0A370L6Q6_9HYPH</name>
<proteinExistence type="predicted"/>
<gene>
    <name evidence="2" type="ORF">DWE98_11925</name>
</gene>
<reference evidence="3" key="1">
    <citation type="submission" date="2018-07" db="EMBL/GenBank/DDBJ databases">
        <authorList>
            <person name="Safronova V.I."/>
            <person name="Chirak E.R."/>
            <person name="Sazanova A.L."/>
        </authorList>
    </citation>
    <scope>NUCLEOTIDE SEQUENCE [LARGE SCALE GENOMIC DNA]</scope>
    <source>
        <strain evidence="3">RCAM04685</strain>
    </source>
</reference>
<dbReference type="InterPro" id="IPR036388">
    <property type="entry name" value="WH-like_DNA-bd_sf"/>
</dbReference>
<evidence type="ECO:0000313" key="3">
    <source>
        <dbReference type="Proteomes" id="UP000255207"/>
    </source>
</evidence>
<accession>A0A370L6Q6</accession>
<dbReference type="Pfam" id="PF00196">
    <property type="entry name" value="GerE"/>
    <property type="match status" value="1"/>
</dbReference>
<organism evidence="2 3">
    <name type="scientific">Bosea caraganae</name>
    <dbReference type="NCBI Taxonomy" id="2763117"/>
    <lineage>
        <taxon>Bacteria</taxon>
        <taxon>Pseudomonadati</taxon>
        <taxon>Pseudomonadota</taxon>
        <taxon>Alphaproteobacteria</taxon>
        <taxon>Hyphomicrobiales</taxon>
        <taxon>Boseaceae</taxon>
        <taxon>Bosea</taxon>
    </lineage>
</organism>
<protein>
    <submittedName>
        <fullName evidence="2">LuxR family transcriptional regulator</fullName>
    </submittedName>
</protein>
<keyword evidence="3" id="KW-1185">Reference proteome</keyword>